<organism evidence="3">
    <name type="scientific">freshwater metagenome</name>
    <dbReference type="NCBI Taxonomy" id="449393"/>
    <lineage>
        <taxon>unclassified sequences</taxon>
        <taxon>metagenomes</taxon>
        <taxon>ecological metagenomes</taxon>
    </lineage>
</organism>
<dbReference type="InterPro" id="IPR003425">
    <property type="entry name" value="CCB3/YggT"/>
</dbReference>
<feature type="transmembrane region" description="Helical" evidence="1">
    <location>
        <begin position="58"/>
        <end position="81"/>
    </location>
</feature>
<protein>
    <submittedName>
        <fullName evidence="3">Unannotated protein</fullName>
    </submittedName>
</protein>
<sequence length="83" mass="9073">MGVICIALQLFMILIFARVILSWFPPTGGVIDQIQNLVITATEWIMGPLRRVIPPVRLGAAALDLSPLIVLLGITVLRSILCH</sequence>
<reference evidence="3" key="1">
    <citation type="submission" date="2020-05" db="EMBL/GenBank/DDBJ databases">
        <authorList>
            <person name="Chiriac C."/>
            <person name="Salcher M."/>
            <person name="Ghai R."/>
            <person name="Kavagutti S V."/>
        </authorList>
    </citation>
    <scope>NUCLEOTIDE SEQUENCE</scope>
</reference>
<evidence type="ECO:0000313" key="2">
    <source>
        <dbReference type="EMBL" id="CAB4551777.1"/>
    </source>
</evidence>
<dbReference type="EMBL" id="CAFBMG010000270">
    <property type="protein sequence ID" value="CAB4923125.1"/>
    <property type="molecule type" value="Genomic_DNA"/>
</dbReference>
<evidence type="ECO:0000256" key="1">
    <source>
        <dbReference type="SAM" id="Phobius"/>
    </source>
</evidence>
<keyword evidence="1" id="KW-1133">Transmembrane helix</keyword>
<dbReference type="Pfam" id="PF02325">
    <property type="entry name" value="CCB3_YggT"/>
    <property type="match status" value="1"/>
</dbReference>
<keyword evidence="1" id="KW-0812">Transmembrane</keyword>
<keyword evidence="1" id="KW-0472">Membrane</keyword>
<accession>A0A6J6UWG6</accession>
<evidence type="ECO:0000313" key="3">
    <source>
        <dbReference type="EMBL" id="CAB4762777.1"/>
    </source>
</evidence>
<dbReference type="AlphaFoldDB" id="A0A6J6UWG6"/>
<dbReference type="EMBL" id="CAEZYU010000177">
    <property type="protein sequence ID" value="CAB4762777.1"/>
    <property type="molecule type" value="Genomic_DNA"/>
</dbReference>
<evidence type="ECO:0000313" key="4">
    <source>
        <dbReference type="EMBL" id="CAB4923125.1"/>
    </source>
</evidence>
<proteinExistence type="predicted"/>
<name>A0A6J6UWG6_9ZZZZ</name>
<dbReference type="GO" id="GO:0016020">
    <property type="term" value="C:membrane"/>
    <property type="evidence" value="ECO:0007669"/>
    <property type="project" value="InterPro"/>
</dbReference>
<gene>
    <name evidence="2" type="ORF">UFOPK1358_01671</name>
    <name evidence="3" type="ORF">UFOPK2766_02321</name>
    <name evidence="4" type="ORF">UFOPK3519_02041</name>
</gene>
<dbReference type="EMBL" id="CAEZSF010000205">
    <property type="protein sequence ID" value="CAB4551777.1"/>
    <property type="molecule type" value="Genomic_DNA"/>
</dbReference>